<evidence type="ECO:0000313" key="3">
    <source>
        <dbReference type="Proteomes" id="UP000230066"/>
    </source>
</evidence>
<feature type="region of interest" description="Disordered" evidence="1">
    <location>
        <begin position="79"/>
        <end position="98"/>
    </location>
</feature>
<accession>A0A4E0QYZ4</accession>
<feature type="compositionally biased region" description="Polar residues" evidence="1">
    <location>
        <begin position="10"/>
        <end position="19"/>
    </location>
</feature>
<dbReference type="EMBL" id="JXXN02006167">
    <property type="protein sequence ID" value="THD19544.1"/>
    <property type="molecule type" value="Genomic_DNA"/>
</dbReference>
<gene>
    <name evidence="2" type="ORF">D915_009777</name>
</gene>
<dbReference type="Proteomes" id="UP000230066">
    <property type="component" value="Unassembled WGS sequence"/>
</dbReference>
<evidence type="ECO:0000256" key="1">
    <source>
        <dbReference type="SAM" id="MobiDB-lite"/>
    </source>
</evidence>
<feature type="region of interest" description="Disordered" evidence="1">
    <location>
        <begin position="1"/>
        <end position="21"/>
    </location>
</feature>
<protein>
    <submittedName>
        <fullName evidence="2">Uncharacterized protein</fullName>
    </submittedName>
</protein>
<sequence>VDEERVASVASPTRRGTWSTRDDESLVRLADSIYQPGMLCKDICATLTGFFDRRSAEATKKRLQHLRWSPPASMNLVEECETSSSMDNQHPPDLVDESTDDQTQRLVSDITSSLASGPTGVGPWADILGIITNWRDKVLDLLSARSPLETSLAKTFSHTWHSTPMRMYAHVLKLYATRREDCAHTVLSGDWKEAHSRRSAPPSDLLAYWKGIFSQPSHPDPRPVQHPPAVQWSVLGPILAREFSETLRQMGPTAPGLDRLTVRDLLHMDHGCTAQLLNALLVLGRLLNISAWPEPRWFPNAATRLVLATIVQLP</sequence>
<feature type="non-terminal residue" evidence="2">
    <location>
        <position position="1"/>
    </location>
</feature>
<proteinExistence type="predicted"/>
<organism evidence="2 3">
    <name type="scientific">Fasciola hepatica</name>
    <name type="common">Liver fluke</name>
    <dbReference type="NCBI Taxonomy" id="6192"/>
    <lineage>
        <taxon>Eukaryota</taxon>
        <taxon>Metazoa</taxon>
        <taxon>Spiralia</taxon>
        <taxon>Lophotrochozoa</taxon>
        <taxon>Platyhelminthes</taxon>
        <taxon>Trematoda</taxon>
        <taxon>Digenea</taxon>
        <taxon>Plagiorchiida</taxon>
        <taxon>Echinostomata</taxon>
        <taxon>Echinostomatoidea</taxon>
        <taxon>Fasciolidae</taxon>
        <taxon>Fasciola</taxon>
    </lineage>
</organism>
<keyword evidence="3" id="KW-1185">Reference proteome</keyword>
<dbReference type="AlphaFoldDB" id="A0A4E0QYZ4"/>
<evidence type="ECO:0000313" key="2">
    <source>
        <dbReference type="EMBL" id="THD19544.1"/>
    </source>
</evidence>
<name>A0A4E0QYZ4_FASHE</name>
<reference evidence="2" key="1">
    <citation type="submission" date="2019-03" db="EMBL/GenBank/DDBJ databases">
        <title>Improved annotation for the trematode Fasciola hepatica.</title>
        <authorList>
            <person name="Choi Y.-J."/>
            <person name="Martin J."/>
            <person name="Mitreva M."/>
        </authorList>
    </citation>
    <scope>NUCLEOTIDE SEQUENCE [LARGE SCALE GENOMIC DNA]</scope>
</reference>
<comment type="caution">
    <text evidence="2">The sequence shown here is derived from an EMBL/GenBank/DDBJ whole genome shotgun (WGS) entry which is preliminary data.</text>
</comment>